<sequence length="325" mass="36343">MQWFKSSVPKFGNWDKNEDLSYSIVFDKVRAEKERSLHIWDGDFDNVLSTAIVSPKSSVGTRNRTSAESIFPVKGRGKKEKVLHPAEENRNSAPSHQSAFRNSEETAEKGTAHNKNGTTDVGYSSPTFSSWQAAVLRDHQNIGSQQYLNHLQANAQNLLGVPTYNPLLVSGVPSRQLKQFGAIKERQGPDEDGKGCQGRPHTKTLGSGRHIDQEDSKARSSHESFDMQGNPTVPKFGDWEHGDGFTTIFNNMRKERSSKNTPRPTVGVAALQMEEDLYKGSQRIKHRRSWLSIICCFKSHLKANNLLGVGRPFNVVVFALSMVLY</sequence>
<reference evidence="3" key="1">
    <citation type="submission" date="2021-01" db="EMBL/GenBank/DDBJ databases">
        <title>Adiantum capillus-veneris genome.</title>
        <authorList>
            <person name="Fang Y."/>
            <person name="Liao Q."/>
        </authorList>
    </citation>
    <scope>NUCLEOTIDE SEQUENCE</scope>
    <source>
        <strain evidence="3">H3</strain>
        <tissue evidence="3">Leaf</tissue>
    </source>
</reference>
<evidence type="ECO:0000259" key="2">
    <source>
        <dbReference type="Pfam" id="PF05627"/>
    </source>
</evidence>
<gene>
    <name evidence="3" type="ORF">GOP47_0000884</name>
</gene>
<dbReference type="InterPro" id="IPR040387">
    <property type="entry name" value="RIN4/NOI4"/>
</dbReference>
<feature type="compositionally biased region" description="Basic and acidic residues" evidence="1">
    <location>
        <begin position="185"/>
        <end position="194"/>
    </location>
</feature>
<evidence type="ECO:0000313" key="4">
    <source>
        <dbReference type="Proteomes" id="UP000886520"/>
    </source>
</evidence>
<dbReference type="GO" id="GO:0005886">
    <property type="term" value="C:plasma membrane"/>
    <property type="evidence" value="ECO:0007669"/>
    <property type="project" value="TreeGrafter"/>
</dbReference>
<keyword evidence="4" id="KW-1185">Reference proteome</keyword>
<dbReference type="AlphaFoldDB" id="A0A9D4ZTH0"/>
<feature type="compositionally biased region" description="Basic and acidic residues" evidence="1">
    <location>
        <begin position="209"/>
        <end position="225"/>
    </location>
</feature>
<name>A0A9D4ZTH0_ADICA</name>
<feature type="domain" description="RIN4 pathogenic type III effector avirulence factor Avr cleavage site" evidence="2">
    <location>
        <begin position="229"/>
        <end position="256"/>
    </location>
</feature>
<dbReference type="EMBL" id="JABFUD020000001">
    <property type="protein sequence ID" value="KAI5084715.1"/>
    <property type="molecule type" value="Genomic_DNA"/>
</dbReference>
<accession>A0A9D4ZTH0</accession>
<dbReference type="Proteomes" id="UP000886520">
    <property type="component" value="Chromosome 1"/>
</dbReference>
<feature type="compositionally biased region" description="Basic and acidic residues" evidence="1">
    <location>
        <begin position="102"/>
        <end position="111"/>
    </location>
</feature>
<feature type="compositionally biased region" description="Polar residues" evidence="1">
    <location>
        <begin position="57"/>
        <end position="68"/>
    </location>
</feature>
<feature type="domain" description="RIN4 pathogenic type III effector avirulence factor Avr cleavage site" evidence="2">
    <location>
        <begin position="6"/>
        <end position="33"/>
    </location>
</feature>
<feature type="region of interest" description="Disordered" evidence="1">
    <location>
        <begin position="57"/>
        <end position="123"/>
    </location>
</feature>
<feature type="compositionally biased region" description="Polar residues" evidence="1">
    <location>
        <begin position="91"/>
        <end position="101"/>
    </location>
</feature>
<dbReference type="OrthoDB" id="1965896at2759"/>
<feature type="compositionally biased region" description="Basic and acidic residues" evidence="1">
    <location>
        <begin position="80"/>
        <end position="90"/>
    </location>
</feature>
<dbReference type="PANTHER" id="PTHR33159">
    <property type="entry name" value="RPM1-INTERACTING PROTEIN 4 (RIN4) FAMILY PROTEIN"/>
    <property type="match status" value="1"/>
</dbReference>
<evidence type="ECO:0000256" key="1">
    <source>
        <dbReference type="SAM" id="MobiDB-lite"/>
    </source>
</evidence>
<feature type="compositionally biased region" description="Polar residues" evidence="1">
    <location>
        <begin position="113"/>
        <end position="123"/>
    </location>
</feature>
<dbReference type="PANTHER" id="PTHR33159:SF101">
    <property type="entry name" value="OS04G0379600 PROTEIN"/>
    <property type="match status" value="1"/>
</dbReference>
<dbReference type="Pfam" id="PF05627">
    <property type="entry name" value="AvrRpt-cleavage"/>
    <property type="match status" value="2"/>
</dbReference>
<evidence type="ECO:0000313" key="3">
    <source>
        <dbReference type="EMBL" id="KAI5084715.1"/>
    </source>
</evidence>
<dbReference type="InterPro" id="IPR008700">
    <property type="entry name" value="TypeIII_avirulence_cleave"/>
</dbReference>
<protein>
    <recommendedName>
        <fullName evidence="2">RIN4 pathogenic type III effector avirulence factor Avr cleavage site domain-containing protein</fullName>
    </recommendedName>
</protein>
<organism evidence="3 4">
    <name type="scientific">Adiantum capillus-veneris</name>
    <name type="common">Maidenhair fern</name>
    <dbReference type="NCBI Taxonomy" id="13818"/>
    <lineage>
        <taxon>Eukaryota</taxon>
        <taxon>Viridiplantae</taxon>
        <taxon>Streptophyta</taxon>
        <taxon>Embryophyta</taxon>
        <taxon>Tracheophyta</taxon>
        <taxon>Polypodiopsida</taxon>
        <taxon>Polypodiidae</taxon>
        <taxon>Polypodiales</taxon>
        <taxon>Pteridineae</taxon>
        <taxon>Pteridaceae</taxon>
        <taxon>Vittarioideae</taxon>
        <taxon>Adiantum</taxon>
    </lineage>
</organism>
<comment type="caution">
    <text evidence="3">The sequence shown here is derived from an EMBL/GenBank/DDBJ whole genome shotgun (WGS) entry which is preliminary data.</text>
</comment>
<feature type="region of interest" description="Disordered" evidence="1">
    <location>
        <begin position="185"/>
        <end position="233"/>
    </location>
</feature>
<proteinExistence type="predicted"/>